<evidence type="ECO:0000256" key="1">
    <source>
        <dbReference type="ARBA" id="ARBA00001968"/>
    </source>
</evidence>
<keyword evidence="5" id="KW-0479">Metal-binding</keyword>
<sequence>MAAMLLPRNIEFFNVVNEIFEEGHQNGEEPRPRRCLRDTANPLEFYSVREFRQKYRFSKENARWSLLPMILIEGQNRRGLPLIPMQQLLQKNMQNWIKFPAGSVEFARNRLRLYEIGHFPGAIGAVDGTHIRIESPGGERAEVYTNRKCYFSVTVQEVVGVDMQIMGIACRWPGSTHDSRTFSNSGVKLMFEDGRLQGILFGDSRYPQLQYMFTPVLKHAVHTNAERRFQ</sequence>
<keyword evidence="4" id="KW-0540">Nuclease</keyword>
<keyword evidence="10" id="KW-1185">Reference proteome</keyword>
<comment type="similarity">
    <text evidence="3">Belongs to the HARBI1 family.</text>
</comment>
<dbReference type="PANTHER" id="PTHR22930:SF289">
    <property type="entry name" value="DDE TNP4 DOMAIN-CONTAINING PROTEIN-RELATED"/>
    <property type="match status" value="1"/>
</dbReference>
<dbReference type="Pfam" id="PF13359">
    <property type="entry name" value="DDE_Tnp_4"/>
    <property type="match status" value="1"/>
</dbReference>
<keyword evidence="6" id="KW-0378">Hydrolase</keyword>
<feature type="domain" description="DDE Tnp4" evidence="8">
    <location>
        <begin position="126"/>
        <end position="227"/>
    </location>
</feature>
<evidence type="ECO:0000256" key="5">
    <source>
        <dbReference type="ARBA" id="ARBA00022723"/>
    </source>
</evidence>
<keyword evidence="7" id="KW-0539">Nucleus</keyword>
<name>A0ABQ9G5Q6_9NEOP</name>
<evidence type="ECO:0000256" key="7">
    <source>
        <dbReference type="ARBA" id="ARBA00023242"/>
    </source>
</evidence>
<accession>A0ABQ9G5Q6</accession>
<gene>
    <name evidence="9" type="ORF">PR048_032214</name>
</gene>
<protein>
    <recommendedName>
        <fullName evidence="8">DDE Tnp4 domain-containing protein</fullName>
    </recommendedName>
</protein>
<comment type="cofactor">
    <cofactor evidence="1">
        <name>a divalent metal cation</name>
        <dbReference type="ChEBI" id="CHEBI:60240"/>
    </cofactor>
</comment>
<dbReference type="InterPro" id="IPR045249">
    <property type="entry name" value="HARBI1-like"/>
</dbReference>
<dbReference type="PANTHER" id="PTHR22930">
    <property type="match status" value="1"/>
</dbReference>
<evidence type="ECO:0000256" key="2">
    <source>
        <dbReference type="ARBA" id="ARBA00004123"/>
    </source>
</evidence>
<dbReference type="EMBL" id="JARBHB010000016">
    <property type="protein sequence ID" value="KAJ8866371.1"/>
    <property type="molecule type" value="Genomic_DNA"/>
</dbReference>
<organism evidence="9 10">
    <name type="scientific">Dryococelus australis</name>
    <dbReference type="NCBI Taxonomy" id="614101"/>
    <lineage>
        <taxon>Eukaryota</taxon>
        <taxon>Metazoa</taxon>
        <taxon>Ecdysozoa</taxon>
        <taxon>Arthropoda</taxon>
        <taxon>Hexapoda</taxon>
        <taxon>Insecta</taxon>
        <taxon>Pterygota</taxon>
        <taxon>Neoptera</taxon>
        <taxon>Polyneoptera</taxon>
        <taxon>Phasmatodea</taxon>
        <taxon>Verophasmatodea</taxon>
        <taxon>Anareolatae</taxon>
        <taxon>Phasmatidae</taxon>
        <taxon>Eurycanthinae</taxon>
        <taxon>Dryococelus</taxon>
    </lineage>
</organism>
<comment type="caution">
    <text evidence="9">The sequence shown here is derived from an EMBL/GenBank/DDBJ whole genome shotgun (WGS) entry which is preliminary data.</text>
</comment>
<reference evidence="9 10" key="1">
    <citation type="submission" date="2023-02" db="EMBL/GenBank/DDBJ databases">
        <title>LHISI_Scaffold_Assembly.</title>
        <authorList>
            <person name="Stuart O.P."/>
            <person name="Cleave R."/>
            <person name="Magrath M.J.L."/>
            <person name="Mikheyev A.S."/>
        </authorList>
    </citation>
    <scope>NUCLEOTIDE SEQUENCE [LARGE SCALE GENOMIC DNA]</scope>
    <source>
        <strain evidence="9">Daus_M_001</strain>
        <tissue evidence="9">Leg muscle</tissue>
    </source>
</reference>
<evidence type="ECO:0000313" key="10">
    <source>
        <dbReference type="Proteomes" id="UP001159363"/>
    </source>
</evidence>
<evidence type="ECO:0000313" key="9">
    <source>
        <dbReference type="EMBL" id="KAJ8866371.1"/>
    </source>
</evidence>
<evidence type="ECO:0000256" key="6">
    <source>
        <dbReference type="ARBA" id="ARBA00022801"/>
    </source>
</evidence>
<evidence type="ECO:0000259" key="8">
    <source>
        <dbReference type="Pfam" id="PF13359"/>
    </source>
</evidence>
<dbReference type="InterPro" id="IPR027806">
    <property type="entry name" value="HARBI1_dom"/>
</dbReference>
<proteinExistence type="inferred from homology"/>
<comment type="subcellular location">
    <subcellularLocation>
        <location evidence="2">Nucleus</location>
    </subcellularLocation>
</comment>
<dbReference type="Proteomes" id="UP001159363">
    <property type="component" value="Chromosome 15"/>
</dbReference>
<evidence type="ECO:0000256" key="3">
    <source>
        <dbReference type="ARBA" id="ARBA00006958"/>
    </source>
</evidence>
<evidence type="ECO:0000256" key="4">
    <source>
        <dbReference type="ARBA" id="ARBA00022722"/>
    </source>
</evidence>